<feature type="region of interest" description="Disordered" evidence="1">
    <location>
        <begin position="1"/>
        <end position="46"/>
    </location>
</feature>
<reference evidence="2 3" key="1">
    <citation type="submission" date="2019-12" db="EMBL/GenBank/DDBJ databases">
        <authorList>
            <person name="Alioto T."/>
            <person name="Alioto T."/>
            <person name="Gomez Garrido J."/>
        </authorList>
    </citation>
    <scope>NUCLEOTIDE SEQUENCE [LARGE SCALE GENOMIC DNA]</scope>
</reference>
<feature type="compositionally biased region" description="Polar residues" evidence="1">
    <location>
        <begin position="1"/>
        <end position="10"/>
    </location>
</feature>
<evidence type="ECO:0000313" key="3">
    <source>
        <dbReference type="Proteomes" id="UP000594638"/>
    </source>
</evidence>
<dbReference type="AlphaFoldDB" id="A0A8S0QWB6"/>
<accession>A0A8S0QWB6</accession>
<dbReference type="Gramene" id="OE9A001740T1">
    <property type="protein sequence ID" value="OE9A001740C1"/>
    <property type="gene ID" value="OE9A001740"/>
</dbReference>
<comment type="caution">
    <text evidence="2">The sequence shown here is derived from an EMBL/GenBank/DDBJ whole genome shotgun (WGS) entry which is preliminary data.</text>
</comment>
<organism evidence="2 3">
    <name type="scientific">Olea europaea subsp. europaea</name>
    <dbReference type="NCBI Taxonomy" id="158383"/>
    <lineage>
        <taxon>Eukaryota</taxon>
        <taxon>Viridiplantae</taxon>
        <taxon>Streptophyta</taxon>
        <taxon>Embryophyta</taxon>
        <taxon>Tracheophyta</taxon>
        <taxon>Spermatophyta</taxon>
        <taxon>Magnoliopsida</taxon>
        <taxon>eudicotyledons</taxon>
        <taxon>Gunneridae</taxon>
        <taxon>Pentapetalae</taxon>
        <taxon>asterids</taxon>
        <taxon>lamiids</taxon>
        <taxon>Lamiales</taxon>
        <taxon>Oleaceae</taxon>
        <taxon>Oleeae</taxon>
        <taxon>Olea</taxon>
    </lineage>
</organism>
<evidence type="ECO:0000313" key="2">
    <source>
        <dbReference type="EMBL" id="CAA2970644.1"/>
    </source>
</evidence>
<dbReference type="EMBL" id="CACTIH010001980">
    <property type="protein sequence ID" value="CAA2970644.1"/>
    <property type="molecule type" value="Genomic_DNA"/>
</dbReference>
<feature type="compositionally biased region" description="Basic and acidic residues" evidence="1">
    <location>
        <begin position="32"/>
        <end position="44"/>
    </location>
</feature>
<evidence type="ECO:0000256" key="1">
    <source>
        <dbReference type="SAM" id="MobiDB-lite"/>
    </source>
</evidence>
<proteinExistence type="predicted"/>
<sequence length="213" mass="23176">MVSSGQTDDAVSNGIKDVNAGEGKLNSVNSKENQDCHGRDREQIENGSVIMNSTVGEDEVGYQHSHNVAQNLDNSMSKIGNEVGLDAKENSTENPVEVLEEGKVDPVNDGIRAQPNSYQEVFIDDINTTASDPISGKMEMVGNLITVDVNDIVEHGNLVGNVTDDGADREMNEDGYADCISDSGLEKLLKRKNKSHSVRLSHRVRVRPSRLDL</sequence>
<protein>
    <submittedName>
        <fullName evidence="2">Uncharacterized protein</fullName>
    </submittedName>
</protein>
<gene>
    <name evidence="2" type="ORF">OLEA9_A001740</name>
</gene>
<dbReference type="Proteomes" id="UP000594638">
    <property type="component" value="Unassembled WGS sequence"/>
</dbReference>
<keyword evidence="3" id="KW-1185">Reference proteome</keyword>
<name>A0A8S0QWB6_OLEEU</name>